<reference evidence="3" key="1">
    <citation type="submission" date="2022-06" db="EMBL/GenBank/DDBJ databases">
        <title>Draft genome sequence of Streptomyces sp. RB6PN25 isolated from peat swamp forest in Thailand.</title>
        <authorList>
            <person name="Duangmal K."/>
            <person name="Klaysubun C."/>
        </authorList>
    </citation>
    <scope>NUCLEOTIDE SEQUENCE</scope>
    <source>
        <strain evidence="3">RB6PN25</strain>
    </source>
</reference>
<feature type="transmembrane region" description="Helical" evidence="2">
    <location>
        <begin position="274"/>
        <end position="295"/>
    </location>
</feature>
<feature type="compositionally biased region" description="Acidic residues" evidence="1">
    <location>
        <begin position="139"/>
        <end position="164"/>
    </location>
</feature>
<accession>A0ABT1Q595</accession>
<feature type="transmembrane region" description="Helical" evidence="2">
    <location>
        <begin position="198"/>
        <end position="224"/>
    </location>
</feature>
<keyword evidence="2" id="KW-0472">Membrane</keyword>
<evidence type="ECO:0000313" key="3">
    <source>
        <dbReference type="EMBL" id="MCQ4085101.1"/>
    </source>
</evidence>
<keyword evidence="4" id="KW-1185">Reference proteome</keyword>
<dbReference type="Proteomes" id="UP001057702">
    <property type="component" value="Unassembled WGS sequence"/>
</dbReference>
<feature type="region of interest" description="Disordered" evidence="1">
    <location>
        <begin position="78"/>
        <end position="107"/>
    </location>
</feature>
<name>A0ABT1Q595_9ACTN</name>
<evidence type="ECO:0000313" key="4">
    <source>
        <dbReference type="Proteomes" id="UP001057702"/>
    </source>
</evidence>
<feature type="transmembrane region" description="Helical" evidence="2">
    <location>
        <begin position="236"/>
        <end position="254"/>
    </location>
</feature>
<organism evidence="3 4">
    <name type="scientific">Streptomyces humicola</name>
    <dbReference type="NCBI Taxonomy" id="2953240"/>
    <lineage>
        <taxon>Bacteria</taxon>
        <taxon>Bacillati</taxon>
        <taxon>Actinomycetota</taxon>
        <taxon>Actinomycetes</taxon>
        <taxon>Kitasatosporales</taxon>
        <taxon>Streptomycetaceae</taxon>
        <taxon>Streptomyces</taxon>
    </lineage>
</organism>
<evidence type="ECO:0008006" key="5">
    <source>
        <dbReference type="Google" id="ProtNLM"/>
    </source>
</evidence>
<comment type="caution">
    <text evidence="3">The sequence shown here is derived from an EMBL/GenBank/DDBJ whole genome shotgun (WGS) entry which is preliminary data.</text>
</comment>
<keyword evidence="2" id="KW-0812">Transmembrane</keyword>
<dbReference type="RefSeq" id="WP_255924215.1">
    <property type="nucleotide sequence ID" value="NZ_JANFNG010000051.1"/>
</dbReference>
<feature type="region of interest" description="Disordered" evidence="1">
    <location>
        <begin position="136"/>
        <end position="174"/>
    </location>
</feature>
<protein>
    <recommendedName>
        <fullName evidence="5">Integral membrane protein</fullName>
    </recommendedName>
</protein>
<evidence type="ECO:0000256" key="1">
    <source>
        <dbReference type="SAM" id="MobiDB-lite"/>
    </source>
</evidence>
<proteinExistence type="predicted"/>
<keyword evidence="2" id="KW-1133">Transmembrane helix</keyword>
<evidence type="ECO:0000256" key="2">
    <source>
        <dbReference type="SAM" id="Phobius"/>
    </source>
</evidence>
<dbReference type="EMBL" id="JANFNG010000051">
    <property type="protein sequence ID" value="MCQ4085101.1"/>
    <property type="molecule type" value="Genomic_DNA"/>
</dbReference>
<sequence length="302" mass="32742">MGVESDHLVYDYLSRVGDLAQTALPADRRMRLVTELRKDIDHERSKSGSGDDAATVRRILGKLGSPDEVVKAAARRPLPRGAREAAGTAIPLPRDEAGPGSGEEPEEWWRLPGQRTAGGSAARTNEVLAGWTGGLLTPELEDEDEDEADGAAEWPEPEDEEEPQEAASGGWRRFLGAGRRRQEPDVRRRRLPVGPLELLAALALVAGVVVGSWWALGVGWLIAYWTRGLSRTEAKWAALGMPGLVAAGELVWLWGRMNGRWGRPLSGAQLGPVIAADFPVAVKVAAIASAAFLLWRSARRFR</sequence>
<gene>
    <name evidence="3" type="ORF">NGB36_32190</name>
</gene>